<protein>
    <submittedName>
        <fullName evidence="2">ComEA family DNA-binding protein</fullName>
    </submittedName>
</protein>
<dbReference type="SUPFAM" id="SSF81585">
    <property type="entry name" value="PsbU/PolX domain-like"/>
    <property type="match status" value="1"/>
</dbReference>
<gene>
    <name evidence="2" type="ORF">ACFQBQ_13400</name>
</gene>
<evidence type="ECO:0000313" key="3">
    <source>
        <dbReference type="Proteomes" id="UP001596391"/>
    </source>
</evidence>
<dbReference type="RefSeq" id="WP_263370219.1">
    <property type="nucleotide sequence ID" value="NZ_JAGSYD010000001.1"/>
</dbReference>
<reference evidence="3" key="1">
    <citation type="journal article" date="2019" name="Int. J. Syst. Evol. Microbiol.">
        <title>The Global Catalogue of Microorganisms (GCM) 10K type strain sequencing project: providing services to taxonomists for standard genome sequencing and annotation.</title>
        <authorList>
            <consortium name="The Broad Institute Genomics Platform"/>
            <consortium name="The Broad Institute Genome Sequencing Center for Infectious Disease"/>
            <person name="Wu L."/>
            <person name="Ma J."/>
        </authorList>
    </citation>
    <scope>NUCLEOTIDE SEQUENCE [LARGE SCALE GENOMIC DNA]</scope>
    <source>
        <strain evidence="3">CGMCC 1.16026</strain>
    </source>
</reference>
<evidence type="ECO:0000256" key="1">
    <source>
        <dbReference type="SAM" id="SignalP"/>
    </source>
</evidence>
<proteinExistence type="predicted"/>
<feature type="signal peptide" evidence="1">
    <location>
        <begin position="1"/>
        <end position="18"/>
    </location>
</feature>
<dbReference type="Pfam" id="PF12836">
    <property type="entry name" value="HHH_3"/>
    <property type="match status" value="1"/>
</dbReference>
<keyword evidence="2" id="KW-0238">DNA-binding</keyword>
<comment type="caution">
    <text evidence="2">The sequence shown here is derived from an EMBL/GenBank/DDBJ whole genome shotgun (WGS) entry which is preliminary data.</text>
</comment>
<evidence type="ECO:0000313" key="2">
    <source>
        <dbReference type="EMBL" id="MFC6646563.1"/>
    </source>
</evidence>
<keyword evidence="1" id="KW-0732">Signal</keyword>
<dbReference type="Gene3D" id="1.10.150.320">
    <property type="entry name" value="Photosystem II 12 kDa extrinsic protein"/>
    <property type="match status" value="1"/>
</dbReference>
<accession>A0ABW1ZBZ9</accession>
<feature type="chain" id="PRO_5046164572" evidence="1">
    <location>
        <begin position="19"/>
        <end position="90"/>
    </location>
</feature>
<dbReference type="GO" id="GO:0003677">
    <property type="term" value="F:DNA binding"/>
    <property type="evidence" value="ECO:0007669"/>
    <property type="project" value="UniProtKB-KW"/>
</dbReference>
<keyword evidence="3" id="KW-1185">Reference proteome</keyword>
<organism evidence="2 3">
    <name type="scientific">Granulicella cerasi</name>
    <dbReference type="NCBI Taxonomy" id="741063"/>
    <lineage>
        <taxon>Bacteria</taxon>
        <taxon>Pseudomonadati</taxon>
        <taxon>Acidobacteriota</taxon>
        <taxon>Terriglobia</taxon>
        <taxon>Terriglobales</taxon>
        <taxon>Acidobacteriaceae</taxon>
        <taxon>Granulicella</taxon>
    </lineage>
</organism>
<sequence length="90" mass="9865">MRARWVSVLLLGAAMASAQLSDGKLDLNTASPQQLAGLPGMGKEYVRRVIAGRPYTAKNQLVTRGVLPQQEYLRIADLVVAHRPKQPVEK</sequence>
<dbReference type="EMBL" id="JBHSWI010000001">
    <property type="protein sequence ID" value="MFC6646563.1"/>
    <property type="molecule type" value="Genomic_DNA"/>
</dbReference>
<name>A0ABW1ZBZ9_9BACT</name>
<dbReference type="Proteomes" id="UP001596391">
    <property type="component" value="Unassembled WGS sequence"/>
</dbReference>